<dbReference type="PANTHER" id="PTHR11640">
    <property type="entry name" value="NEPHRIN"/>
    <property type="match status" value="1"/>
</dbReference>
<dbReference type="Pfam" id="PF02931">
    <property type="entry name" value="Neur_chan_LBD"/>
    <property type="match status" value="1"/>
</dbReference>
<dbReference type="EMBL" id="CACVKT020002154">
    <property type="protein sequence ID" value="CAC5375673.1"/>
    <property type="molecule type" value="Genomic_DNA"/>
</dbReference>
<evidence type="ECO:0000256" key="3">
    <source>
        <dbReference type="ARBA" id="ARBA00022989"/>
    </source>
</evidence>
<keyword evidence="3" id="KW-1133">Transmembrane helix</keyword>
<dbReference type="InterPro" id="IPR013098">
    <property type="entry name" value="Ig_I-set"/>
</dbReference>
<dbReference type="PANTHER" id="PTHR11640:SF31">
    <property type="entry name" value="IRREGULAR CHIASM C-ROUGHEST PROTEIN-RELATED"/>
    <property type="match status" value="1"/>
</dbReference>
<gene>
    <name evidence="9" type="ORF">MCOR_12609</name>
</gene>
<feature type="domain" description="Ig-like" evidence="8">
    <location>
        <begin position="606"/>
        <end position="697"/>
    </location>
</feature>
<dbReference type="InterPro" id="IPR013783">
    <property type="entry name" value="Ig-like_fold"/>
</dbReference>
<dbReference type="InterPro" id="IPR003598">
    <property type="entry name" value="Ig_sub2"/>
</dbReference>
<evidence type="ECO:0000256" key="7">
    <source>
        <dbReference type="ARBA" id="ARBA00023319"/>
    </source>
</evidence>
<dbReference type="InterPro" id="IPR013106">
    <property type="entry name" value="Ig_V-set"/>
</dbReference>
<dbReference type="Pfam" id="PF07679">
    <property type="entry name" value="I-set"/>
    <property type="match status" value="1"/>
</dbReference>
<evidence type="ECO:0000256" key="5">
    <source>
        <dbReference type="ARBA" id="ARBA00023157"/>
    </source>
</evidence>
<dbReference type="GO" id="GO:0005911">
    <property type="term" value="C:cell-cell junction"/>
    <property type="evidence" value="ECO:0007669"/>
    <property type="project" value="TreeGrafter"/>
</dbReference>
<reference evidence="9 10" key="1">
    <citation type="submission" date="2020-06" db="EMBL/GenBank/DDBJ databases">
        <authorList>
            <person name="Li R."/>
            <person name="Bekaert M."/>
        </authorList>
    </citation>
    <scope>NUCLEOTIDE SEQUENCE [LARGE SCALE GENOMIC DNA]</scope>
    <source>
        <strain evidence="10">wild</strain>
    </source>
</reference>
<dbReference type="SMART" id="SM00409">
    <property type="entry name" value="IG"/>
    <property type="match status" value="5"/>
</dbReference>
<dbReference type="SMART" id="SM00408">
    <property type="entry name" value="IGc2"/>
    <property type="match status" value="5"/>
</dbReference>
<evidence type="ECO:0000313" key="9">
    <source>
        <dbReference type="EMBL" id="CAC5375673.1"/>
    </source>
</evidence>
<feature type="domain" description="Ig-like" evidence="8">
    <location>
        <begin position="804"/>
        <end position="895"/>
    </location>
</feature>
<dbReference type="Gene3D" id="2.60.40.10">
    <property type="entry name" value="Immunoglobulins"/>
    <property type="match status" value="9"/>
</dbReference>
<protein>
    <recommendedName>
        <fullName evidence="8">Ig-like domain-containing protein</fullName>
    </recommendedName>
</protein>
<keyword evidence="2" id="KW-0812">Transmembrane</keyword>
<dbReference type="InterPro" id="IPR013162">
    <property type="entry name" value="CD80_C2-set"/>
</dbReference>
<dbReference type="GO" id="GO:0005230">
    <property type="term" value="F:extracellular ligand-gated monoatomic ion channel activity"/>
    <property type="evidence" value="ECO:0007669"/>
    <property type="project" value="InterPro"/>
</dbReference>
<dbReference type="PROSITE" id="PS50835">
    <property type="entry name" value="IG_LIKE"/>
    <property type="match status" value="5"/>
</dbReference>
<organism evidence="9 10">
    <name type="scientific">Mytilus coruscus</name>
    <name type="common">Sea mussel</name>
    <dbReference type="NCBI Taxonomy" id="42192"/>
    <lineage>
        <taxon>Eukaryota</taxon>
        <taxon>Metazoa</taxon>
        <taxon>Spiralia</taxon>
        <taxon>Lophotrochozoa</taxon>
        <taxon>Mollusca</taxon>
        <taxon>Bivalvia</taxon>
        <taxon>Autobranchia</taxon>
        <taxon>Pteriomorphia</taxon>
        <taxon>Mytilida</taxon>
        <taxon>Mytiloidea</taxon>
        <taxon>Mytilidae</taxon>
        <taxon>Mytilinae</taxon>
        <taxon>Mytilus</taxon>
    </lineage>
</organism>
<dbReference type="Pfam" id="PF13927">
    <property type="entry name" value="Ig_3"/>
    <property type="match status" value="4"/>
</dbReference>
<evidence type="ECO:0000256" key="1">
    <source>
        <dbReference type="ARBA" id="ARBA00004479"/>
    </source>
</evidence>
<keyword evidence="6" id="KW-0325">Glycoprotein</keyword>
<dbReference type="CDD" id="cd00096">
    <property type="entry name" value="Ig"/>
    <property type="match status" value="5"/>
</dbReference>
<feature type="domain" description="Ig-like" evidence="8">
    <location>
        <begin position="407"/>
        <end position="498"/>
    </location>
</feature>
<evidence type="ECO:0000259" key="8">
    <source>
        <dbReference type="PROSITE" id="PS50835"/>
    </source>
</evidence>
<dbReference type="SUPFAM" id="SSF48726">
    <property type="entry name" value="Immunoglobulin"/>
    <property type="match status" value="9"/>
</dbReference>
<dbReference type="GO" id="GO:0098609">
    <property type="term" value="P:cell-cell adhesion"/>
    <property type="evidence" value="ECO:0007669"/>
    <property type="project" value="TreeGrafter"/>
</dbReference>
<dbReference type="InterPro" id="IPR007110">
    <property type="entry name" value="Ig-like_dom"/>
</dbReference>
<dbReference type="Pfam" id="PF08205">
    <property type="entry name" value="C2-set_2"/>
    <property type="match status" value="2"/>
</dbReference>
<dbReference type="InterPro" id="IPR036179">
    <property type="entry name" value="Ig-like_dom_sf"/>
</dbReference>
<dbReference type="GO" id="GO:0005886">
    <property type="term" value="C:plasma membrane"/>
    <property type="evidence" value="ECO:0007669"/>
    <property type="project" value="TreeGrafter"/>
</dbReference>
<dbReference type="InterPro" id="IPR051275">
    <property type="entry name" value="Cell_adhesion_signaling"/>
</dbReference>
<sequence>MSDNLFSAPLAVNAPKTLYDPTTGQTIELTCIVTSGTATGISWYKNNQLVILAFNNRYSGGSAQSPSLTISNVQLSDAGNYICSATDGSVTRNTSTITVAPKATPTQPTLNGPSSLLSGTTGTWTCTSIGGFPLQTMSMRINNQVFASNFLSINSQYDTNSRTYRVVGTLNWAPNMGHNGQTMYCDVTHPQTLTSPQTVSLPLTVRSPLAVNAPKTLYDPSTGQTIELTCVVTSGSATGITWYKNNQPVIISFNNRYSGGGVQTPSLTISNVQLSDSGNYVCSATDGSVTVNTNTITVSPKATPTQPTLTGSTSLLSGTTGTWTCTSIGGFPLQTMSMRINNQVFTSNYLSVTSQYDTNARSYRVVGTLNWAPNMGHNGQTMYCDVTHPQTLNSPQTVSLPLTVRSPLAVNAPKTLYDPSTGQTAELTCVVTSGTATGISWYKNNQPVVISFNNQYSGGSVQTPSLTISNVQLSDAGNYICSATDGSVTRNASTITVSPKATPTQPTLTGSTSLISGTTGTWTCTSIGGFPLQTMSMRINNVNVGSNELSINSQYNSNTRSYTVVGTLNKALNMGHNGQTMYCDVSHPQTLNSPQTVSLPLTVRSPLAVNAPQNLYEPTTGQTVILQCRVTAGTATGITWYKNGQMVIKASDFRLSGAVPSSPSLTISNVRLSDTGNYICSATDGSVTRNTSTITVTAKATPSQPTLTGPTALTSGRPGTWTCTSIGAFPAQSMSMRIGNQVFSAELSVNTQFDSNARSYTAVGTLNWSPTMVNNGQTIFCDVTHPDTLNGPQTVSLPLTVRSPLAVNAPTTFYNPMEDESVTLTCIVTSGTATGIKWYKNTAQINIAANTRISGAMANSPSITITDVVLADGGSYVCEATDGFATVSTNTITVTVREKPWLEYDIITYVLDDYNKLVRPVDPVNNLTHSLIPQQIFEFDGKKLVLQSQQCMNWNDPRLTWPKGQPRISLPSSEIWIPDIVLLGHKYEPDFHTKVIVMKNGDVTYCPQGPLISTDCQEKSGEVYECTFKFLSWSYDKVMLDKYFPGFASRPSIDMSIYYEHDDYEIVSRCAVRREMTYPCRDGTYPELTYSFVLRRRRSFCRNLNQSPTCN</sequence>
<dbReference type="Gene3D" id="2.70.170.10">
    <property type="entry name" value="Neurotransmitter-gated ion-channel ligand-binding domain"/>
    <property type="match status" value="1"/>
</dbReference>
<dbReference type="AlphaFoldDB" id="A0A6J8AXE1"/>
<dbReference type="OrthoDB" id="190835at2759"/>
<evidence type="ECO:0000256" key="4">
    <source>
        <dbReference type="ARBA" id="ARBA00023136"/>
    </source>
</evidence>
<evidence type="ECO:0000256" key="2">
    <source>
        <dbReference type="ARBA" id="ARBA00022692"/>
    </source>
</evidence>
<name>A0A6J8AXE1_MYTCO</name>
<dbReference type="InterPro" id="IPR006202">
    <property type="entry name" value="Neur_chan_lig-bd"/>
</dbReference>
<dbReference type="InterPro" id="IPR003599">
    <property type="entry name" value="Ig_sub"/>
</dbReference>
<evidence type="ECO:0000313" key="10">
    <source>
        <dbReference type="Proteomes" id="UP000507470"/>
    </source>
</evidence>
<proteinExistence type="predicted"/>
<comment type="subcellular location">
    <subcellularLocation>
        <location evidence="1">Membrane</location>
        <topology evidence="1">Single-pass type I membrane protein</topology>
    </subcellularLocation>
</comment>
<keyword evidence="7" id="KW-0393">Immunoglobulin domain</keyword>
<dbReference type="SUPFAM" id="SSF63712">
    <property type="entry name" value="Nicotinic receptor ligand binding domain-like"/>
    <property type="match status" value="1"/>
</dbReference>
<keyword evidence="10" id="KW-1185">Reference proteome</keyword>
<feature type="domain" description="Ig-like" evidence="8">
    <location>
        <begin position="9"/>
        <end position="98"/>
    </location>
</feature>
<dbReference type="Proteomes" id="UP000507470">
    <property type="component" value="Unassembled WGS sequence"/>
</dbReference>
<evidence type="ECO:0000256" key="6">
    <source>
        <dbReference type="ARBA" id="ARBA00023180"/>
    </source>
</evidence>
<dbReference type="InterPro" id="IPR036734">
    <property type="entry name" value="Neur_chan_lig-bd_sf"/>
</dbReference>
<feature type="domain" description="Ig-like" evidence="8">
    <location>
        <begin position="208"/>
        <end position="299"/>
    </location>
</feature>
<keyword evidence="5" id="KW-1015">Disulfide bond</keyword>
<dbReference type="SMART" id="SM00406">
    <property type="entry name" value="IGv"/>
    <property type="match status" value="5"/>
</dbReference>
<dbReference type="GO" id="GO:0050839">
    <property type="term" value="F:cell adhesion molecule binding"/>
    <property type="evidence" value="ECO:0007669"/>
    <property type="project" value="TreeGrafter"/>
</dbReference>
<accession>A0A6J8AXE1</accession>
<keyword evidence="4" id="KW-0472">Membrane</keyword>